<organism evidence="2 3">
    <name type="scientific">Mycena rosella</name>
    <name type="common">Pink bonnet</name>
    <name type="synonym">Agaricus rosellus</name>
    <dbReference type="NCBI Taxonomy" id="1033263"/>
    <lineage>
        <taxon>Eukaryota</taxon>
        <taxon>Fungi</taxon>
        <taxon>Dikarya</taxon>
        <taxon>Basidiomycota</taxon>
        <taxon>Agaricomycotina</taxon>
        <taxon>Agaricomycetes</taxon>
        <taxon>Agaricomycetidae</taxon>
        <taxon>Agaricales</taxon>
        <taxon>Marasmiineae</taxon>
        <taxon>Mycenaceae</taxon>
        <taxon>Mycena</taxon>
    </lineage>
</organism>
<proteinExistence type="predicted"/>
<dbReference type="EMBL" id="JARKIE010000079">
    <property type="protein sequence ID" value="KAJ7688388.1"/>
    <property type="molecule type" value="Genomic_DNA"/>
</dbReference>
<name>A0AAD7DCF3_MYCRO</name>
<gene>
    <name evidence="2" type="ORF">B0H17DRAFT_1068431</name>
</gene>
<feature type="compositionally biased region" description="Polar residues" evidence="1">
    <location>
        <begin position="31"/>
        <end position="48"/>
    </location>
</feature>
<dbReference type="Proteomes" id="UP001221757">
    <property type="component" value="Unassembled WGS sequence"/>
</dbReference>
<evidence type="ECO:0000313" key="3">
    <source>
        <dbReference type="Proteomes" id="UP001221757"/>
    </source>
</evidence>
<reference evidence="2" key="1">
    <citation type="submission" date="2023-03" db="EMBL/GenBank/DDBJ databases">
        <title>Massive genome expansion in bonnet fungi (Mycena s.s.) driven by repeated elements and novel gene families across ecological guilds.</title>
        <authorList>
            <consortium name="Lawrence Berkeley National Laboratory"/>
            <person name="Harder C.B."/>
            <person name="Miyauchi S."/>
            <person name="Viragh M."/>
            <person name="Kuo A."/>
            <person name="Thoen E."/>
            <person name="Andreopoulos B."/>
            <person name="Lu D."/>
            <person name="Skrede I."/>
            <person name="Drula E."/>
            <person name="Henrissat B."/>
            <person name="Morin E."/>
            <person name="Kohler A."/>
            <person name="Barry K."/>
            <person name="LaButti K."/>
            <person name="Morin E."/>
            <person name="Salamov A."/>
            <person name="Lipzen A."/>
            <person name="Mereny Z."/>
            <person name="Hegedus B."/>
            <person name="Baldrian P."/>
            <person name="Stursova M."/>
            <person name="Weitz H."/>
            <person name="Taylor A."/>
            <person name="Grigoriev I.V."/>
            <person name="Nagy L.G."/>
            <person name="Martin F."/>
            <person name="Kauserud H."/>
        </authorList>
    </citation>
    <scope>NUCLEOTIDE SEQUENCE</scope>
    <source>
        <strain evidence="2">CBHHK067</strain>
    </source>
</reference>
<dbReference type="CDD" id="cd21075">
    <property type="entry name" value="DBD_XPA-like"/>
    <property type="match status" value="1"/>
</dbReference>
<evidence type="ECO:0000256" key="1">
    <source>
        <dbReference type="SAM" id="MobiDB-lite"/>
    </source>
</evidence>
<evidence type="ECO:0000313" key="2">
    <source>
        <dbReference type="EMBL" id="KAJ7688388.1"/>
    </source>
</evidence>
<feature type="region of interest" description="Disordered" evidence="1">
    <location>
        <begin position="1"/>
        <end position="48"/>
    </location>
</feature>
<sequence length="190" mass="20352">MPKSPSTPKSPSKSPAKSPSKSPSTPKKSRTYTVWRSPIDTTPLTAPNGTSIKRTEAVKKYKVKPADLDTITPISRQLNHMDGSAPIQVYNECDVAALALKVRPGKPLPESALLAGPSSSSGGLAKKNGARIMRTTAVKEFKLTPAQMDQLNPVSTTPNVYGGVTKYYNRCEVEALKLRLQTANEGGIFG</sequence>
<protein>
    <submittedName>
        <fullName evidence="2">Uncharacterized protein</fullName>
    </submittedName>
</protein>
<dbReference type="AlphaFoldDB" id="A0AAD7DCF3"/>
<accession>A0AAD7DCF3</accession>
<comment type="caution">
    <text evidence="2">The sequence shown here is derived from an EMBL/GenBank/DDBJ whole genome shotgun (WGS) entry which is preliminary data.</text>
</comment>
<feature type="compositionally biased region" description="Low complexity" evidence="1">
    <location>
        <begin position="1"/>
        <end position="26"/>
    </location>
</feature>
<keyword evidence="3" id="KW-1185">Reference proteome</keyword>